<comment type="caution">
    <text evidence="1">The sequence shown here is derived from an EMBL/GenBank/DDBJ whole genome shotgun (WGS) entry which is preliminary data.</text>
</comment>
<reference evidence="1 2" key="1">
    <citation type="submission" date="2020-08" db="EMBL/GenBank/DDBJ databases">
        <title>Genomic Encyclopedia of Type Strains, Phase III (KMG-III): the genomes of soil and plant-associated and newly described type strains.</title>
        <authorList>
            <person name="Whitman W."/>
        </authorList>
    </citation>
    <scope>NUCLEOTIDE SEQUENCE [LARGE SCALE GENOMIC DNA]</scope>
    <source>
        <strain evidence="1 2">CECT 8075</strain>
    </source>
</reference>
<accession>A0A7W5DUD5</accession>
<dbReference type="EMBL" id="JACHXU010000001">
    <property type="protein sequence ID" value="MBB3204327.1"/>
    <property type="molecule type" value="Genomic_DNA"/>
</dbReference>
<evidence type="ECO:0000313" key="2">
    <source>
        <dbReference type="Proteomes" id="UP000536179"/>
    </source>
</evidence>
<proteinExistence type="predicted"/>
<dbReference type="AlphaFoldDB" id="A0A7W5DUD5"/>
<organism evidence="1 2">
    <name type="scientific">Aporhodopirellula rubra</name>
    <dbReference type="NCBI Taxonomy" id="980271"/>
    <lineage>
        <taxon>Bacteria</taxon>
        <taxon>Pseudomonadati</taxon>
        <taxon>Planctomycetota</taxon>
        <taxon>Planctomycetia</taxon>
        <taxon>Pirellulales</taxon>
        <taxon>Pirellulaceae</taxon>
        <taxon>Aporhodopirellula</taxon>
    </lineage>
</organism>
<sequence length="47" mass="5356">MKGRISMHSRTVLIFFKQEKPAKCEVKNEQLKSGRGDDYLAKVVFAA</sequence>
<keyword evidence="2" id="KW-1185">Reference proteome</keyword>
<name>A0A7W5DUD5_9BACT</name>
<gene>
    <name evidence="1" type="ORF">FHS27_000091</name>
</gene>
<protein>
    <submittedName>
        <fullName evidence="1">Uncharacterized protein</fullName>
    </submittedName>
</protein>
<dbReference type="RefSeq" id="WP_184300236.1">
    <property type="nucleotide sequence ID" value="NZ_JACHXU010000001.1"/>
</dbReference>
<dbReference type="Proteomes" id="UP000536179">
    <property type="component" value="Unassembled WGS sequence"/>
</dbReference>
<evidence type="ECO:0000313" key="1">
    <source>
        <dbReference type="EMBL" id="MBB3204327.1"/>
    </source>
</evidence>